<sequence length="249" mass="28443">MLSERMMLLVSQIYLAILSLVLAVAPQYYMLVFIIYFIAIMGLGMYTARGGGGTRVPREEVEKARTLLKEDKAFELAMEDEELVRQFAGQAKTMLIMFMLFPVYIVIFRAATTYYNDLVARLQSLGVPNETTAGFIVWLSVFESMFLISQLSRRIVARSGRAQPPMVPHGFRVTERGIIVKGSLGQVIGFPLPDGSEVKLNETKNYVEIKYPRGNRIRLYTRKARKLYEYIQRYGIRREEGQDKGTEAI</sequence>
<evidence type="ECO:0008006" key="6">
    <source>
        <dbReference type="Google" id="ProtNLM"/>
    </source>
</evidence>
<keyword evidence="1" id="KW-0472">Membrane</keyword>
<dbReference type="EMBL" id="NCQP01000001">
    <property type="protein sequence ID" value="OWJ55696.1"/>
    <property type="molecule type" value="Genomic_DNA"/>
</dbReference>
<dbReference type="AlphaFoldDB" id="A0A0P0N3R5"/>
<dbReference type="Pfam" id="PF09973">
    <property type="entry name" value="DUF2208"/>
    <property type="match status" value="1"/>
</dbReference>
<dbReference type="Proteomes" id="UP000196694">
    <property type="component" value="Unassembled WGS sequence"/>
</dbReference>
<dbReference type="InterPro" id="IPR009198">
    <property type="entry name" value="UCP014484_TM"/>
</dbReference>
<keyword evidence="5" id="KW-1185">Reference proteome</keyword>
<keyword evidence="1" id="KW-0812">Transmembrane</keyword>
<dbReference type="KEGG" id="pdl:Pyrde_1180"/>
<protein>
    <recommendedName>
        <fullName evidence="6">DUF2208 domain-containing protein</fullName>
    </recommendedName>
</protein>
<dbReference type="Proteomes" id="UP000058613">
    <property type="component" value="Chromosome"/>
</dbReference>
<evidence type="ECO:0000313" key="3">
    <source>
        <dbReference type="EMBL" id="OWJ55696.1"/>
    </source>
</evidence>
<reference evidence="2 4" key="1">
    <citation type="submission" date="2015-10" db="EMBL/GenBank/DDBJ databases">
        <title>Complete genome sequence of hyperthermophilic archaeon Pyrodictium delaneyi Su06.</title>
        <authorList>
            <person name="Jung J.-H."/>
            <person name="Lin J."/>
            <person name="Holden J.F."/>
            <person name="Park C.-S."/>
        </authorList>
    </citation>
    <scope>NUCLEOTIDE SEQUENCE [LARGE SCALE GENOMIC DNA]</scope>
    <source>
        <strain evidence="2 4">Su06</strain>
    </source>
</reference>
<evidence type="ECO:0000256" key="1">
    <source>
        <dbReference type="SAM" id="Phobius"/>
    </source>
</evidence>
<name>A0A0P0N3R5_9CREN</name>
<gene>
    <name evidence="3" type="ORF">Pdsh_02645</name>
    <name evidence="2" type="ORF">Pyrde_1180</name>
</gene>
<dbReference type="GeneID" id="26099518"/>
<feature type="transmembrane region" description="Helical" evidence="1">
    <location>
        <begin position="135"/>
        <end position="152"/>
    </location>
</feature>
<feature type="transmembrane region" description="Helical" evidence="1">
    <location>
        <begin position="33"/>
        <end position="48"/>
    </location>
</feature>
<organism evidence="2 4">
    <name type="scientific">Pyrodictium delaneyi</name>
    <dbReference type="NCBI Taxonomy" id="1273541"/>
    <lineage>
        <taxon>Archaea</taxon>
        <taxon>Thermoproteota</taxon>
        <taxon>Thermoprotei</taxon>
        <taxon>Desulfurococcales</taxon>
        <taxon>Pyrodictiaceae</taxon>
        <taxon>Pyrodictium</taxon>
    </lineage>
</organism>
<reference evidence="3 5" key="2">
    <citation type="submission" date="2017-05" db="EMBL/GenBank/DDBJ databases">
        <title>The draft genome of the hyperthermophilic archaeon 'Pyrodictium delaneyi strain Hulk', an iron and nitrate reducer, reveals the capacity for sulfate reduction.</title>
        <authorList>
            <person name="Demey L.M."/>
            <person name="Miller C."/>
            <person name="Manzella M."/>
            <person name="Reguera G."/>
            <person name="Kashefi K."/>
        </authorList>
    </citation>
    <scope>NUCLEOTIDE SEQUENCE [LARGE SCALE GENOMIC DNA]</scope>
    <source>
        <strain evidence="3 5">Hulk</strain>
    </source>
</reference>
<dbReference type="RefSeq" id="WP_055409056.1">
    <property type="nucleotide sequence ID" value="NZ_CP013011.1"/>
</dbReference>
<feature type="transmembrane region" description="Helical" evidence="1">
    <location>
        <begin position="95"/>
        <end position="115"/>
    </location>
</feature>
<evidence type="ECO:0000313" key="2">
    <source>
        <dbReference type="EMBL" id="ALL01228.1"/>
    </source>
</evidence>
<accession>A0A0P0N3R5</accession>
<evidence type="ECO:0000313" key="4">
    <source>
        <dbReference type="Proteomes" id="UP000058613"/>
    </source>
</evidence>
<dbReference type="OrthoDB" id="15189at2157"/>
<dbReference type="EMBL" id="CP013011">
    <property type="protein sequence ID" value="ALL01228.1"/>
    <property type="molecule type" value="Genomic_DNA"/>
</dbReference>
<proteinExistence type="predicted"/>
<evidence type="ECO:0000313" key="5">
    <source>
        <dbReference type="Proteomes" id="UP000196694"/>
    </source>
</evidence>
<keyword evidence="1" id="KW-1133">Transmembrane helix</keyword>